<evidence type="ECO:0000256" key="2">
    <source>
        <dbReference type="SAM" id="SignalP"/>
    </source>
</evidence>
<organism evidence="3 4">
    <name type="scientific">Actinokineospora soli</name>
    <dbReference type="NCBI Taxonomy" id="1048753"/>
    <lineage>
        <taxon>Bacteria</taxon>
        <taxon>Bacillati</taxon>
        <taxon>Actinomycetota</taxon>
        <taxon>Actinomycetes</taxon>
        <taxon>Pseudonocardiales</taxon>
        <taxon>Pseudonocardiaceae</taxon>
        <taxon>Actinokineospora</taxon>
    </lineage>
</organism>
<comment type="caution">
    <text evidence="3">The sequence shown here is derived from an EMBL/GenBank/DDBJ whole genome shotgun (WGS) entry which is preliminary data.</text>
</comment>
<protein>
    <submittedName>
        <fullName evidence="3">Uncharacterized protein</fullName>
    </submittedName>
</protein>
<sequence length="141" mass="14946">MRVRGYRRPALAVAACAVLALPVVAVPAAAAAVPGTDVLYTLDADFDQGVLQDVNHDAPNNDQLQLDRTTTFFPYVNVAASARGTMVRIDVDTGVIVGEWRSAPDGRGRNPSRTTVDRLGNTWLSNRDEAGAARGRSPASA</sequence>
<keyword evidence="4" id="KW-1185">Reference proteome</keyword>
<evidence type="ECO:0000313" key="3">
    <source>
        <dbReference type="EMBL" id="MFC7616724.1"/>
    </source>
</evidence>
<proteinExistence type="predicted"/>
<feature type="region of interest" description="Disordered" evidence="1">
    <location>
        <begin position="101"/>
        <end position="141"/>
    </location>
</feature>
<evidence type="ECO:0000256" key="1">
    <source>
        <dbReference type="SAM" id="MobiDB-lite"/>
    </source>
</evidence>
<dbReference type="Proteomes" id="UP001596512">
    <property type="component" value="Unassembled WGS sequence"/>
</dbReference>
<reference evidence="4" key="1">
    <citation type="journal article" date="2019" name="Int. J. Syst. Evol. Microbiol.">
        <title>The Global Catalogue of Microorganisms (GCM) 10K type strain sequencing project: providing services to taxonomists for standard genome sequencing and annotation.</title>
        <authorList>
            <consortium name="The Broad Institute Genomics Platform"/>
            <consortium name="The Broad Institute Genome Sequencing Center for Infectious Disease"/>
            <person name="Wu L."/>
            <person name="Ma J."/>
        </authorList>
    </citation>
    <scope>NUCLEOTIDE SEQUENCE [LARGE SCALE GENOMIC DNA]</scope>
    <source>
        <strain evidence="4">JCM 17695</strain>
    </source>
</reference>
<feature type="chain" id="PRO_5045418420" evidence="2">
    <location>
        <begin position="26"/>
        <end position="141"/>
    </location>
</feature>
<feature type="signal peptide" evidence="2">
    <location>
        <begin position="1"/>
        <end position="25"/>
    </location>
</feature>
<feature type="compositionally biased region" description="Low complexity" evidence="1">
    <location>
        <begin position="132"/>
        <end position="141"/>
    </location>
</feature>
<evidence type="ECO:0000313" key="4">
    <source>
        <dbReference type="Proteomes" id="UP001596512"/>
    </source>
</evidence>
<gene>
    <name evidence="3" type="ORF">ACFQV2_27960</name>
</gene>
<name>A0ABW2TUB6_9PSEU</name>
<keyword evidence="2" id="KW-0732">Signal</keyword>
<dbReference type="EMBL" id="JBHTEY010000004">
    <property type="protein sequence ID" value="MFC7616724.1"/>
    <property type="molecule type" value="Genomic_DNA"/>
</dbReference>
<accession>A0ABW2TUB6</accession>